<reference evidence="3" key="1">
    <citation type="submission" date="2017-09" db="EMBL/GenBank/DDBJ databases">
        <title>Depth-based differentiation of microbial function through sediment-hosted aquifers and enrichment of novel symbionts in the deep terrestrial subsurface.</title>
        <authorList>
            <person name="Probst A.J."/>
            <person name="Ladd B."/>
            <person name="Jarett J.K."/>
            <person name="Geller-Mcgrath D.E."/>
            <person name="Sieber C.M.K."/>
            <person name="Emerson J.B."/>
            <person name="Anantharaman K."/>
            <person name="Thomas B.C."/>
            <person name="Malmstrom R."/>
            <person name="Stieglmeier M."/>
            <person name="Klingl A."/>
            <person name="Woyke T."/>
            <person name="Ryan C.M."/>
            <person name="Banfield J.F."/>
        </authorList>
    </citation>
    <scope>NUCLEOTIDE SEQUENCE [LARGE SCALE GENOMIC DNA]</scope>
</reference>
<sequence length="149" mass="15910">MADKKVKVFLTVAIIAILVGIVFITLNSAKQVRETTDAQRSSDVNAILDAVWQYTIDNSGTFPSGISSSSYKVLGINGSACNSTCTAQITDPACLDLSAELVPEYLVAMPYDPTSGNSGNTDYYIGKTGNRITVGSCDLEQETSIEVQR</sequence>
<protein>
    <recommendedName>
        <fullName evidence="4">Type II secretion system protein GspG C-terminal domain-containing protein</fullName>
    </recommendedName>
</protein>
<evidence type="ECO:0008006" key="4">
    <source>
        <dbReference type="Google" id="ProtNLM"/>
    </source>
</evidence>
<organism evidence="2 3">
    <name type="scientific">Candidatus Colwellbacteria bacterium CG10_big_fil_rev_8_21_14_0_10_41_28</name>
    <dbReference type="NCBI Taxonomy" id="1974539"/>
    <lineage>
        <taxon>Bacteria</taxon>
        <taxon>Candidatus Colwelliibacteriota</taxon>
    </lineage>
</organism>
<comment type="caution">
    <text evidence="2">The sequence shown here is derived from an EMBL/GenBank/DDBJ whole genome shotgun (WGS) entry which is preliminary data.</text>
</comment>
<keyword evidence="1" id="KW-0812">Transmembrane</keyword>
<evidence type="ECO:0000256" key="1">
    <source>
        <dbReference type="SAM" id="Phobius"/>
    </source>
</evidence>
<dbReference type="AlphaFoldDB" id="A0A2H0VHI6"/>
<name>A0A2H0VHI6_9BACT</name>
<dbReference type="EMBL" id="PFAG01000011">
    <property type="protein sequence ID" value="PIR98574.1"/>
    <property type="molecule type" value="Genomic_DNA"/>
</dbReference>
<accession>A0A2H0VHI6</accession>
<proteinExistence type="predicted"/>
<keyword evidence="1" id="KW-1133">Transmembrane helix</keyword>
<dbReference type="Proteomes" id="UP000230776">
    <property type="component" value="Unassembled WGS sequence"/>
</dbReference>
<feature type="transmembrane region" description="Helical" evidence="1">
    <location>
        <begin position="6"/>
        <end position="26"/>
    </location>
</feature>
<evidence type="ECO:0000313" key="3">
    <source>
        <dbReference type="Proteomes" id="UP000230776"/>
    </source>
</evidence>
<evidence type="ECO:0000313" key="2">
    <source>
        <dbReference type="EMBL" id="PIR98574.1"/>
    </source>
</evidence>
<gene>
    <name evidence="2" type="ORF">COT88_00915</name>
</gene>
<keyword evidence="1" id="KW-0472">Membrane</keyword>